<dbReference type="FunFam" id="3.10.20.30:FF:000003">
    <property type="entry name" value="Developmentally-regulated GTP-binding protein 1"/>
    <property type="match status" value="1"/>
</dbReference>
<dbReference type="Pfam" id="PF02824">
    <property type="entry name" value="TGS"/>
    <property type="match status" value="1"/>
</dbReference>
<accession>A0A832V4X8</accession>
<dbReference type="Gene3D" id="3.40.50.300">
    <property type="entry name" value="P-loop containing nucleotide triphosphate hydrolases"/>
    <property type="match status" value="2"/>
</dbReference>
<sequence length="360" mass="39735">MSTEEKIKQIEEEIQKTPYNKASQHHIGKLKAKIAHLRMQMEAGKGGRKGAASIGYSIKKSGDATVVIVGFPSAGKSTLLNALSGEELSKVAAYEFTTLTVIPAMLKYKGANIQLLDVPGLITGAAHGKGRGKEVLAVLRNADILIILVDAEKLWQLNAIKEELQNAGIRLNQNPPRVEIEKKIRGGVGITKSINVQLTDIEIIAVLNEFGIHSADVSIKDSITIEQLIDVVAGNRKYIKALFVVNKVDLVNRNEILKDLIQISAEKGEGVKQLKDEIYKKLGFIRIYLKPPGREADFVNPLILQEGATIENVCKKLHKAFVSKFKYAQVTGKSVKFKEQRVGLEHELKDEDVVTIFVRE</sequence>
<evidence type="ECO:0000256" key="2">
    <source>
        <dbReference type="ARBA" id="ARBA00023134"/>
    </source>
</evidence>
<evidence type="ECO:0000313" key="5">
    <source>
        <dbReference type="EMBL" id="HIK00315.1"/>
    </source>
</evidence>
<dbReference type="CDD" id="cd01896">
    <property type="entry name" value="DRG"/>
    <property type="match status" value="1"/>
</dbReference>
<dbReference type="PANTHER" id="PTHR43127">
    <property type="entry name" value="DEVELOPMENTALLY-REGULATED GTP-BINDING PROTEIN 2"/>
    <property type="match status" value="1"/>
</dbReference>
<gene>
    <name evidence="5" type="ORF">H1016_02115</name>
</gene>
<dbReference type="InterPro" id="IPR031662">
    <property type="entry name" value="GTP-binding_2"/>
</dbReference>
<dbReference type="SUPFAM" id="SSF81271">
    <property type="entry name" value="TGS-like"/>
    <property type="match status" value="1"/>
</dbReference>
<dbReference type="GO" id="GO:0005525">
    <property type="term" value="F:GTP binding"/>
    <property type="evidence" value="ECO:0007669"/>
    <property type="project" value="UniProtKB-KW"/>
</dbReference>
<dbReference type="PRINTS" id="PR00326">
    <property type="entry name" value="GTP1OBG"/>
</dbReference>
<proteinExistence type="predicted"/>
<dbReference type="InterPro" id="IPR012676">
    <property type="entry name" value="TGS-like"/>
</dbReference>
<dbReference type="Gene3D" id="3.10.20.30">
    <property type="match status" value="1"/>
</dbReference>
<keyword evidence="1" id="KW-0547">Nucleotide-binding</keyword>
<comment type="caution">
    <text evidence="5">The sequence shown here is derived from an EMBL/GenBank/DDBJ whole genome shotgun (WGS) entry which is preliminary data.</text>
</comment>
<dbReference type="PROSITE" id="PS51880">
    <property type="entry name" value="TGS"/>
    <property type="match status" value="1"/>
</dbReference>
<dbReference type="InterPro" id="IPR012675">
    <property type="entry name" value="Beta-grasp_dom_sf"/>
</dbReference>
<organism evidence="5 6">
    <name type="scientific">Candidatus Naiadarchaeum limnaeum</name>
    <dbReference type="NCBI Taxonomy" id="2756139"/>
    <lineage>
        <taxon>Archaea</taxon>
        <taxon>Candidatus Undinarchaeota</taxon>
        <taxon>Candidatus Undinarchaeia</taxon>
        <taxon>Candidatus Naiadarchaeales</taxon>
        <taxon>Candidatus Naiadarchaeaceae</taxon>
        <taxon>Candidatus Naiadarchaeum</taxon>
    </lineage>
</organism>
<keyword evidence="2" id="KW-0342">GTP-binding</keyword>
<dbReference type="InterPro" id="IPR005225">
    <property type="entry name" value="Small_GTP-bd"/>
</dbReference>
<dbReference type="Proteomes" id="UP000646946">
    <property type="component" value="Unassembled WGS sequence"/>
</dbReference>
<dbReference type="PROSITE" id="PS51710">
    <property type="entry name" value="G_OBG"/>
    <property type="match status" value="1"/>
</dbReference>
<dbReference type="EMBL" id="DVAB01000021">
    <property type="protein sequence ID" value="HIK00315.1"/>
    <property type="molecule type" value="Genomic_DNA"/>
</dbReference>
<dbReference type="CDD" id="cd01666">
    <property type="entry name" value="TGS_DRG"/>
    <property type="match status" value="1"/>
</dbReference>
<evidence type="ECO:0000313" key="6">
    <source>
        <dbReference type="Proteomes" id="UP000646946"/>
    </source>
</evidence>
<protein>
    <submittedName>
        <fullName evidence="5">GTP-binding protein</fullName>
    </submittedName>
</protein>
<evidence type="ECO:0000259" key="3">
    <source>
        <dbReference type="PROSITE" id="PS51710"/>
    </source>
</evidence>
<feature type="domain" description="TGS" evidence="4">
    <location>
        <begin position="283"/>
        <end position="358"/>
    </location>
</feature>
<keyword evidence="6" id="KW-1185">Reference proteome</keyword>
<dbReference type="InterPro" id="IPR031167">
    <property type="entry name" value="G_OBG"/>
</dbReference>
<evidence type="ECO:0000259" key="4">
    <source>
        <dbReference type="PROSITE" id="PS51880"/>
    </source>
</evidence>
<dbReference type="SUPFAM" id="SSF52540">
    <property type="entry name" value="P-loop containing nucleoside triphosphate hydrolases"/>
    <property type="match status" value="1"/>
</dbReference>
<dbReference type="InterPro" id="IPR027417">
    <property type="entry name" value="P-loop_NTPase"/>
</dbReference>
<feature type="domain" description="OBG-type G" evidence="3">
    <location>
        <begin position="64"/>
        <end position="283"/>
    </location>
</feature>
<name>A0A832V4X8_9ARCH</name>
<dbReference type="Pfam" id="PF16897">
    <property type="entry name" value="MMR_HSR1_Xtn"/>
    <property type="match status" value="1"/>
</dbReference>
<reference evidence="5 6" key="1">
    <citation type="journal article" name="Nat. Commun.">
        <title>Undinarchaeota illuminate DPANN phylogeny and the impact of gene transfer on archaeal evolution.</title>
        <authorList>
            <person name="Dombrowski N."/>
            <person name="Williams T.A."/>
            <person name="Sun J."/>
            <person name="Woodcroft B.J."/>
            <person name="Lee J.H."/>
            <person name="Minh B.Q."/>
            <person name="Rinke C."/>
            <person name="Spang A."/>
        </authorList>
    </citation>
    <scope>NUCLEOTIDE SEQUENCE [LARGE SCALE GENOMIC DNA]</scope>
    <source>
        <strain evidence="5">MAG_bin1129</strain>
    </source>
</reference>
<evidence type="ECO:0000256" key="1">
    <source>
        <dbReference type="ARBA" id="ARBA00022741"/>
    </source>
</evidence>
<dbReference type="NCBIfam" id="TIGR00231">
    <property type="entry name" value="small_GTP"/>
    <property type="match status" value="1"/>
</dbReference>
<dbReference type="Pfam" id="PF01926">
    <property type="entry name" value="MMR_HSR1"/>
    <property type="match status" value="1"/>
</dbReference>
<dbReference type="InterPro" id="IPR045001">
    <property type="entry name" value="DRG"/>
</dbReference>
<dbReference type="AlphaFoldDB" id="A0A832V4X8"/>
<dbReference type="GO" id="GO:0003924">
    <property type="term" value="F:GTPase activity"/>
    <property type="evidence" value="ECO:0007669"/>
    <property type="project" value="InterPro"/>
</dbReference>
<dbReference type="InterPro" id="IPR006073">
    <property type="entry name" value="GTP-bd"/>
</dbReference>
<dbReference type="InterPro" id="IPR004095">
    <property type="entry name" value="TGS"/>
</dbReference>